<organism evidence="2 3">
    <name type="scientific">Thelephora terrestris</name>
    <dbReference type="NCBI Taxonomy" id="56493"/>
    <lineage>
        <taxon>Eukaryota</taxon>
        <taxon>Fungi</taxon>
        <taxon>Dikarya</taxon>
        <taxon>Basidiomycota</taxon>
        <taxon>Agaricomycotina</taxon>
        <taxon>Agaricomycetes</taxon>
        <taxon>Thelephorales</taxon>
        <taxon>Thelephoraceae</taxon>
        <taxon>Thelephora</taxon>
    </lineage>
</organism>
<dbReference type="Gene3D" id="1.10.150.60">
    <property type="entry name" value="ARID DNA-binding domain"/>
    <property type="match status" value="1"/>
</dbReference>
<dbReference type="Pfam" id="PF01388">
    <property type="entry name" value="ARID"/>
    <property type="match status" value="1"/>
</dbReference>
<dbReference type="PROSITE" id="PS51011">
    <property type="entry name" value="ARID"/>
    <property type="match status" value="1"/>
</dbReference>
<protein>
    <recommendedName>
        <fullName evidence="1">ARID domain-containing protein</fullName>
    </recommendedName>
</protein>
<feature type="domain" description="ARID" evidence="1">
    <location>
        <begin position="26"/>
        <end position="126"/>
    </location>
</feature>
<proteinExistence type="predicted"/>
<name>A0A9P6HNV6_9AGAM</name>
<accession>A0A9P6HNV6</accession>
<comment type="caution">
    <text evidence="2">The sequence shown here is derived from an EMBL/GenBank/DDBJ whole genome shotgun (WGS) entry which is preliminary data.</text>
</comment>
<dbReference type="Proteomes" id="UP000736335">
    <property type="component" value="Unassembled WGS sequence"/>
</dbReference>
<reference evidence="2" key="1">
    <citation type="journal article" date="2020" name="Nat. Commun.">
        <title>Large-scale genome sequencing of mycorrhizal fungi provides insights into the early evolution of symbiotic traits.</title>
        <authorList>
            <person name="Miyauchi S."/>
            <person name="Kiss E."/>
            <person name="Kuo A."/>
            <person name="Drula E."/>
            <person name="Kohler A."/>
            <person name="Sanchez-Garcia M."/>
            <person name="Morin E."/>
            <person name="Andreopoulos B."/>
            <person name="Barry K.W."/>
            <person name="Bonito G."/>
            <person name="Buee M."/>
            <person name="Carver A."/>
            <person name="Chen C."/>
            <person name="Cichocki N."/>
            <person name="Clum A."/>
            <person name="Culley D."/>
            <person name="Crous P.W."/>
            <person name="Fauchery L."/>
            <person name="Girlanda M."/>
            <person name="Hayes R.D."/>
            <person name="Keri Z."/>
            <person name="LaButti K."/>
            <person name="Lipzen A."/>
            <person name="Lombard V."/>
            <person name="Magnuson J."/>
            <person name="Maillard F."/>
            <person name="Murat C."/>
            <person name="Nolan M."/>
            <person name="Ohm R.A."/>
            <person name="Pangilinan J."/>
            <person name="Pereira M.F."/>
            <person name="Perotto S."/>
            <person name="Peter M."/>
            <person name="Pfister S."/>
            <person name="Riley R."/>
            <person name="Sitrit Y."/>
            <person name="Stielow J.B."/>
            <person name="Szollosi G."/>
            <person name="Zifcakova L."/>
            <person name="Stursova M."/>
            <person name="Spatafora J.W."/>
            <person name="Tedersoo L."/>
            <person name="Vaario L.M."/>
            <person name="Yamada A."/>
            <person name="Yan M."/>
            <person name="Wang P."/>
            <person name="Xu J."/>
            <person name="Bruns T."/>
            <person name="Baldrian P."/>
            <person name="Vilgalys R."/>
            <person name="Dunand C."/>
            <person name="Henrissat B."/>
            <person name="Grigoriev I.V."/>
            <person name="Hibbett D."/>
            <person name="Nagy L.G."/>
            <person name="Martin F.M."/>
        </authorList>
    </citation>
    <scope>NUCLEOTIDE SEQUENCE</scope>
    <source>
        <strain evidence="2">UH-Tt-Lm1</strain>
    </source>
</reference>
<dbReference type="EMBL" id="WIUZ02000003">
    <property type="protein sequence ID" value="KAF9789534.1"/>
    <property type="molecule type" value="Genomic_DNA"/>
</dbReference>
<dbReference type="SUPFAM" id="SSF46774">
    <property type="entry name" value="ARID-like"/>
    <property type="match status" value="1"/>
</dbReference>
<reference evidence="2" key="2">
    <citation type="submission" date="2020-11" db="EMBL/GenBank/DDBJ databases">
        <authorList>
            <consortium name="DOE Joint Genome Institute"/>
            <person name="Kuo A."/>
            <person name="Miyauchi S."/>
            <person name="Kiss E."/>
            <person name="Drula E."/>
            <person name="Kohler A."/>
            <person name="Sanchez-Garcia M."/>
            <person name="Andreopoulos B."/>
            <person name="Barry K.W."/>
            <person name="Bonito G."/>
            <person name="Buee M."/>
            <person name="Carver A."/>
            <person name="Chen C."/>
            <person name="Cichocki N."/>
            <person name="Clum A."/>
            <person name="Culley D."/>
            <person name="Crous P.W."/>
            <person name="Fauchery L."/>
            <person name="Girlanda M."/>
            <person name="Hayes R."/>
            <person name="Keri Z."/>
            <person name="Labutti K."/>
            <person name="Lipzen A."/>
            <person name="Lombard V."/>
            <person name="Magnuson J."/>
            <person name="Maillard F."/>
            <person name="Morin E."/>
            <person name="Murat C."/>
            <person name="Nolan M."/>
            <person name="Ohm R."/>
            <person name="Pangilinan J."/>
            <person name="Pereira M."/>
            <person name="Perotto S."/>
            <person name="Peter M."/>
            <person name="Riley R."/>
            <person name="Sitrit Y."/>
            <person name="Stielow B."/>
            <person name="Szollosi G."/>
            <person name="Zifcakova L."/>
            <person name="Stursova M."/>
            <person name="Spatafora J.W."/>
            <person name="Tedersoo L."/>
            <person name="Vaario L.-M."/>
            <person name="Yamada A."/>
            <person name="Yan M."/>
            <person name="Wang P."/>
            <person name="Xu J."/>
            <person name="Bruns T."/>
            <person name="Baldrian P."/>
            <person name="Vilgalys R."/>
            <person name="Henrissat B."/>
            <person name="Grigoriev I.V."/>
            <person name="Hibbett D."/>
            <person name="Nagy L.G."/>
            <person name="Martin F.M."/>
        </authorList>
    </citation>
    <scope>NUCLEOTIDE SEQUENCE</scope>
    <source>
        <strain evidence="2">UH-Tt-Lm1</strain>
    </source>
</reference>
<dbReference type="InterPro" id="IPR036431">
    <property type="entry name" value="ARID_dom_sf"/>
</dbReference>
<dbReference type="AlphaFoldDB" id="A0A9P6HNV6"/>
<gene>
    <name evidence="2" type="ORF">BJ322DRAFT_1105382</name>
</gene>
<dbReference type="GO" id="GO:0003677">
    <property type="term" value="F:DNA binding"/>
    <property type="evidence" value="ECO:0007669"/>
    <property type="project" value="InterPro"/>
</dbReference>
<sequence length="144" mass="16404">MVSTIPSSSPPQFSKPITNKGMVIPPLDLKRFKGSFKHFCSVKGLVLDQEPLRVGGKELNLHSLHEKVIAHCGYEIAEKTPDFWMKIGEELRLIHPRDVTSARLEVTDRLAAIYKRCLEQFDTIYVISFVQEVQHRMAQDKTIG</sequence>
<evidence type="ECO:0000313" key="2">
    <source>
        <dbReference type="EMBL" id="KAF9789534.1"/>
    </source>
</evidence>
<evidence type="ECO:0000313" key="3">
    <source>
        <dbReference type="Proteomes" id="UP000736335"/>
    </source>
</evidence>
<dbReference type="InterPro" id="IPR001606">
    <property type="entry name" value="ARID_dom"/>
</dbReference>
<evidence type="ECO:0000259" key="1">
    <source>
        <dbReference type="PROSITE" id="PS51011"/>
    </source>
</evidence>
<dbReference type="OrthoDB" id="1938591at2759"/>
<keyword evidence="3" id="KW-1185">Reference proteome</keyword>
<dbReference type="CDD" id="cd16100">
    <property type="entry name" value="ARID"/>
    <property type="match status" value="1"/>
</dbReference>